<name>A0ABV9MLP8_9MICC</name>
<protein>
    <submittedName>
        <fullName evidence="1">Uncharacterized protein</fullName>
    </submittedName>
</protein>
<keyword evidence="2" id="KW-1185">Reference proteome</keyword>
<sequence length="44" mass="4851">MPVDCGVHREAIADAPEPLSRPACIDEVVFIWMLYVVLSHLGLS</sequence>
<evidence type="ECO:0000313" key="2">
    <source>
        <dbReference type="Proteomes" id="UP001595884"/>
    </source>
</evidence>
<evidence type="ECO:0000313" key="1">
    <source>
        <dbReference type="EMBL" id="MFC4715598.1"/>
    </source>
</evidence>
<accession>A0ABV9MLP8</accession>
<gene>
    <name evidence="1" type="ORF">ACFO7V_05535</name>
</gene>
<comment type="caution">
    <text evidence="1">The sequence shown here is derived from an EMBL/GenBank/DDBJ whole genome shotgun (WGS) entry which is preliminary data.</text>
</comment>
<organism evidence="1 2">
    <name type="scientific">Glutamicibacter bergerei</name>
    <dbReference type="NCBI Taxonomy" id="256702"/>
    <lineage>
        <taxon>Bacteria</taxon>
        <taxon>Bacillati</taxon>
        <taxon>Actinomycetota</taxon>
        <taxon>Actinomycetes</taxon>
        <taxon>Micrococcales</taxon>
        <taxon>Micrococcaceae</taxon>
        <taxon>Glutamicibacter</taxon>
    </lineage>
</organism>
<dbReference type="EMBL" id="JBHSHE010000021">
    <property type="protein sequence ID" value="MFC4715598.1"/>
    <property type="molecule type" value="Genomic_DNA"/>
</dbReference>
<reference evidence="2" key="1">
    <citation type="journal article" date="2019" name="Int. J. Syst. Evol. Microbiol.">
        <title>The Global Catalogue of Microorganisms (GCM) 10K type strain sequencing project: providing services to taxonomists for standard genome sequencing and annotation.</title>
        <authorList>
            <consortium name="The Broad Institute Genomics Platform"/>
            <consortium name="The Broad Institute Genome Sequencing Center for Infectious Disease"/>
            <person name="Wu L."/>
            <person name="Ma J."/>
        </authorList>
    </citation>
    <scope>NUCLEOTIDE SEQUENCE [LARGE SCALE GENOMIC DNA]</scope>
    <source>
        <strain evidence="2">CGMCC 1.12849</strain>
    </source>
</reference>
<dbReference type="Proteomes" id="UP001595884">
    <property type="component" value="Unassembled WGS sequence"/>
</dbReference>
<proteinExistence type="predicted"/>